<organism evidence="2">
    <name type="scientific">Ananas comosus var. bracteatus</name>
    <name type="common">red pineapple</name>
    <dbReference type="NCBI Taxonomy" id="296719"/>
    <lineage>
        <taxon>Eukaryota</taxon>
        <taxon>Viridiplantae</taxon>
        <taxon>Streptophyta</taxon>
        <taxon>Embryophyta</taxon>
        <taxon>Tracheophyta</taxon>
        <taxon>Spermatophyta</taxon>
        <taxon>Magnoliopsida</taxon>
        <taxon>Liliopsida</taxon>
        <taxon>Poales</taxon>
        <taxon>Bromeliaceae</taxon>
        <taxon>Bromelioideae</taxon>
        <taxon>Ananas</taxon>
    </lineage>
</organism>
<sequence>MVLSKRGLLCGQNTVSLEFCEHCVFGKQKRVSFTKAVHRTKGTLDYIHLDLWGPASVPSKGGVRYMLTFIYDYSRKVWTFFLLRKSDVFKTFKQWKTFIEKQTGKQIKHLRTDNGLEFCSGEFNEFCKDEGIERHRTVAYTPQQNGVAERMNRTLIEKTRCLLSNAGFGEEFWAEAASIACYLVNRSPSTSIDLKTPKEVWSGHSPSYSDLRIFGCPVYAHVSQEKLKPRSKECKFLGYASGTKGFRLWCPEDKKIIISRDVKFNETAMLR</sequence>
<dbReference type="GO" id="GO:0015074">
    <property type="term" value="P:DNA integration"/>
    <property type="evidence" value="ECO:0007669"/>
    <property type="project" value="InterPro"/>
</dbReference>
<feature type="domain" description="Integrase catalytic" evidence="1">
    <location>
        <begin position="34"/>
        <end position="205"/>
    </location>
</feature>
<dbReference type="GO" id="GO:0003676">
    <property type="term" value="F:nucleic acid binding"/>
    <property type="evidence" value="ECO:0007669"/>
    <property type="project" value="InterPro"/>
</dbReference>
<evidence type="ECO:0000259" key="1">
    <source>
        <dbReference type="PROSITE" id="PS50994"/>
    </source>
</evidence>
<dbReference type="InterPro" id="IPR012337">
    <property type="entry name" value="RNaseH-like_sf"/>
</dbReference>
<dbReference type="PANTHER" id="PTHR42648:SF28">
    <property type="entry name" value="TRANSPOSON-ENCODED PROTEIN WITH RIBONUCLEASE H-LIKE AND RETROVIRUS ZINC FINGER-LIKE DOMAINS"/>
    <property type="match status" value="1"/>
</dbReference>
<accession>A0A6V7P941</accession>
<dbReference type="InterPro" id="IPR001584">
    <property type="entry name" value="Integrase_cat-core"/>
</dbReference>
<evidence type="ECO:0000313" key="2">
    <source>
        <dbReference type="EMBL" id="CAD1827360.1"/>
    </source>
</evidence>
<protein>
    <recommendedName>
        <fullName evidence="1">Integrase catalytic domain-containing protein</fullName>
    </recommendedName>
</protein>
<dbReference type="Pfam" id="PF25597">
    <property type="entry name" value="SH3_retrovirus"/>
    <property type="match status" value="1"/>
</dbReference>
<dbReference type="Gene3D" id="3.30.420.10">
    <property type="entry name" value="Ribonuclease H-like superfamily/Ribonuclease H"/>
    <property type="match status" value="1"/>
</dbReference>
<dbReference type="AlphaFoldDB" id="A0A6V7P941"/>
<dbReference type="InterPro" id="IPR036397">
    <property type="entry name" value="RNaseH_sf"/>
</dbReference>
<gene>
    <name evidence="2" type="ORF">CB5_LOCUS10571</name>
</gene>
<dbReference type="Pfam" id="PF00665">
    <property type="entry name" value="rve"/>
    <property type="match status" value="1"/>
</dbReference>
<dbReference type="SUPFAM" id="SSF53098">
    <property type="entry name" value="Ribonuclease H-like"/>
    <property type="match status" value="1"/>
</dbReference>
<reference evidence="2" key="1">
    <citation type="submission" date="2020-07" db="EMBL/GenBank/DDBJ databases">
        <authorList>
            <person name="Lin J."/>
        </authorList>
    </citation>
    <scope>NUCLEOTIDE SEQUENCE</scope>
</reference>
<dbReference type="EMBL" id="LR862146">
    <property type="protein sequence ID" value="CAD1827360.1"/>
    <property type="molecule type" value="Genomic_DNA"/>
</dbReference>
<name>A0A6V7P941_ANACO</name>
<dbReference type="InterPro" id="IPR057670">
    <property type="entry name" value="SH3_retrovirus"/>
</dbReference>
<dbReference type="InterPro" id="IPR039537">
    <property type="entry name" value="Retrotran_Ty1/copia-like"/>
</dbReference>
<proteinExistence type="predicted"/>
<dbReference type="PROSITE" id="PS50994">
    <property type="entry name" value="INTEGRASE"/>
    <property type="match status" value="1"/>
</dbReference>
<dbReference type="PANTHER" id="PTHR42648">
    <property type="entry name" value="TRANSPOSASE, PUTATIVE-RELATED"/>
    <property type="match status" value="1"/>
</dbReference>